<proteinExistence type="predicted"/>
<dbReference type="GeneID" id="43665750"/>
<accession>A0A5N7DPD9</accession>
<keyword evidence="1" id="KW-0732">Signal</keyword>
<dbReference type="Proteomes" id="UP000325579">
    <property type="component" value="Unassembled WGS sequence"/>
</dbReference>
<dbReference type="RefSeq" id="XP_031945198.1">
    <property type="nucleotide sequence ID" value="XM_032081059.1"/>
</dbReference>
<name>A0A5N7DPD9_9EURO</name>
<protein>
    <submittedName>
        <fullName evidence="2">Uncharacterized protein</fullName>
    </submittedName>
</protein>
<organism evidence="2 3">
    <name type="scientific">Aspergillus pseudonomiae</name>
    <dbReference type="NCBI Taxonomy" id="1506151"/>
    <lineage>
        <taxon>Eukaryota</taxon>
        <taxon>Fungi</taxon>
        <taxon>Dikarya</taxon>
        <taxon>Ascomycota</taxon>
        <taxon>Pezizomycotina</taxon>
        <taxon>Eurotiomycetes</taxon>
        <taxon>Eurotiomycetidae</taxon>
        <taxon>Eurotiales</taxon>
        <taxon>Aspergillaceae</taxon>
        <taxon>Aspergillus</taxon>
        <taxon>Aspergillus subgen. Circumdati</taxon>
    </lineage>
</organism>
<evidence type="ECO:0000256" key="1">
    <source>
        <dbReference type="SAM" id="SignalP"/>
    </source>
</evidence>
<feature type="signal peptide" evidence="1">
    <location>
        <begin position="1"/>
        <end position="21"/>
    </location>
</feature>
<reference evidence="2 3" key="1">
    <citation type="submission" date="2019-04" db="EMBL/GenBank/DDBJ databases">
        <authorList>
            <consortium name="DOE Joint Genome Institute"/>
            <person name="Mondo S."/>
            <person name="Kjaerbolling I."/>
            <person name="Vesth T."/>
            <person name="Frisvad J.C."/>
            <person name="Nybo J.L."/>
            <person name="Theobald S."/>
            <person name="Kildgaard S."/>
            <person name="Isbrandt T."/>
            <person name="Kuo A."/>
            <person name="Sato A."/>
            <person name="Lyhne E.K."/>
            <person name="Kogle M.E."/>
            <person name="Wiebenga A."/>
            <person name="Kun R.S."/>
            <person name="Lubbers R.J."/>
            <person name="Makela M.R."/>
            <person name="Barry K."/>
            <person name="Chovatia M."/>
            <person name="Clum A."/>
            <person name="Daum C."/>
            <person name="Haridas S."/>
            <person name="He G."/>
            <person name="LaButti K."/>
            <person name="Lipzen A."/>
            <person name="Riley R."/>
            <person name="Salamov A."/>
            <person name="Simmons B.A."/>
            <person name="Magnuson J.K."/>
            <person name="Henrissat B."/>
            <person name="Mortensen U.H."/>
            <person name="Larsen T.O."/>
            <person name="Devries R.P."/>
            <person name="Grigoriev I.V."/>
            <person name="Machida M."/>
            <person name="Baker S.E."/>
            <person name="Andersen M.R."/>
            <person name="Cantor M.N."/>
            <person name="Hua S.X."/>
        </authorList>
    </citation>
    <scope>NUCLEOTIDE SEQUENCE [LARGE SCALE GENOMIC DNA]</scope>
    <source>
        <strain evidence="2 3">CBS 119388</strain>
    </source>
</reference>
<gene>
    <name evidence="2" type="ORF">BDV37DRAFT_240280</name>
</gene>
<sequence>MRKRNTLIFFYFIFFFYHACMHTGQPVNAHGKISQRNVVIVPPFKVQESNAIPHSNAER</sequence>
<evidence type="ECO:0000313" key="3">
    <source>
        <dbReference type="Proteomes" id="UP000325579"/>
    </source>
</evidence>
<feature type="chain" id="PRO_5024802661" evidence="1">
    <location>
        <begin position="22"/>
        <end position="59"/>
    </location>
</feature>
<dbReference type="AlphaFoldDB" id="A0A5N7DPD9"/>
<dbReference type="EMBL" id="ML736746">
    <property type="protein sequence ID" value="KAE8407879.1"/>
    <property type="molecule type" value="Genomic_DNA"/>
</dbReference>
<keyword evidence="3" id="KW-1185">Reference proteome</keyword>
<evidence type="ECO:0000313" key="2">
    <source>
        <dbReference type="EMBL" id="KAE8407879.1"/>
    </source>
</evidence>